<evidence type="ECO:0000313" key="6">
    <source>
        <dbReference type="EMBL" id="KAL1563328.1"/>
    </source>
</evidence>
<keyword evidence="4" id="KW-1133">Transmembrane helix</keyword>
<proteinExistence type="predicted"/>
<dbReference type="InterPro" id="IPR000858">
    <property type="entry name" value="S_locus_glycoprot_dom"/>
</dbReference>
<dbReference type="SUPFAM" id="SSF51110">
    <property type="entry name" value="alpha-D-mannose-specific plant lectins"/>
    <property type="match status" value="1"/>
</dbReference>
<dbReference type="Pfam" id="PF01453">
    <property type="entry name" value="B_lectin"/>
    <property type="match status" value="1"/>
</dbReference>
<dbReference type="PANTHER" id="PTHR32444:SF198">
    <property type="entry name" value="BULB-TYPE LECTIN DOMAIN-CONTAINING PROTEIN"/>
    <property type="match status" value="1"/>
</dbReference>
<keyword evidence="3" id="KW-0325">Glycoprotein</keyword>
<keyword evidence="7" id="KW-1185">Reference proteome</keyword>
<keyword evidence="4" id="KW-0472">Membrane</keyword>
<accession>A0ABD1I672</accession>
<reference evidence="6 7" key="1">
    <citation type="submission" date="2024-06" db="EMBL/GenBank/DDBJ databases">
        <title>A chromosome level genome sequence of Diviner's sage (Salvia divinorum).</title>
        <authorList>
            <person name="Ford S.A."/>
            <person name="Ro D.-K."/>
            <person name="Ness R.W."/>
            <person name="Phillips M.A."/>
        </authorList>
    </citation>
    <scope>NUCLEOTIDE SEQUENCE [LARGE SCALE GENOMIC DNA]</scope>
    <source>
        <strain evidence="6">SAF-2024a</strain>
        <tissue evidence="6">Leaf</tissue>
    </source>
</reference>
<dbReference type="SMART" id="SM00473">
    <property type="entry name" value="PAN_AP"/>
    <property type="match status" value="1"/>
</dbReference>
<evidence type="ECO:0000259" key="5">
    <source>
        <dbReference type="PROSITE" id="PS50948"/>
    </source>
</evidence>
<dbReference type="AlphaFoldDB" id="A0ABD1I672"/>
<dbReference type="CDD" id="cd01098">
    <property type="entry name" value="PAN_AP_plant"/>
    <property type="match status" value="1"/>
</dbReference>
<keyword evidence="4" id="KW-0812">Transmembrane</keyword>
<dbReference type="EMBL" id="JBEAFC010000003">
    <property type="protein sequence ID" value="KAL1563328.1"/>
    <property type="molecule type" value="Genomic_DNA"/>
</dbReference>
<keyword evidence="2" id="KW-1015">Disulfide bond</keyword>
<feature type="domain" description="Apple" evidence="5">
    <location>
        <begin position="198"/>
        <end position="282"/>
    </location>
</feature>
<gene>
    <name evidence="6" type="ORF">AAHA92_05808</name>
</gene>
<sequence>MEKSGEGDTNKRTKKRKSELLEGIPFGRHKHVINQRLHILYHQHHILQIEDTGNLILTDAATGATLWESFARPLNVLLPTMKIIDNINTENRVTLTLWRSAFDPGVGNFSCGIKGWRILQQFVWEGGRPVWQSGLWNRLIYLGIQDMLRYNVRGFNTLSNNSTRNLVYVIPQQKVLMMSMLNASGNIVRMIWDEKSRSRGKVWSALEKVPQVETNGRGNWSGDCSRKNLLHWENECRRRCLANCSCLAYAYESNIGCMFWTDVLIDVEKFNGVGVDLFIRLSASYLDHNRDKKLYIIILVVEAFIFILVAWWWMVKNKRKKAGQISSSVWSAMVFESEPNKVNTGEFP</sequence>
<feature type="transmembrane region" description="Helical" evidence="4">
    <location>
        <begin position="294"/>
        <end position="315"/>
    </location>
</feature>
<protein>
    <submittedName>
        <fullName evidence="6">G-type lectin S-receptor-like serine/threonine-protein kinaseisoform X1</fullName>
    </submittedName>
</protein>
<evidence type="ECO:0000256" key="3">
    <source>
        <dbReference type="ARBA" id="ARBA00023180"/>
    </source>
</evidence>
<dbReference type="PANTHER" id="PTHR32444">
    <property type="entry name" value="BULB-TYPE LECTIN DOMAIN-CONTAINING PROTEIN"/>
    <property type="match status" value="1"/>
</dbReference>
<name>A0ABD1I672_SALDI</name>
<dbReference type="InterPro" id="IPR001480">
    <property type="entry name" value="Bulb-type_lectin_dom"/>
</dbReference>
<organism evidence="6 7">
    <name type="scientific">Salvia divinorum</name>
    <name type="common">Maria pastora</name>
    <name type="synonym">Diviner's sage</name>
    <dbReference type="NCBI Taxonomy" id="28513"/>
    <lineage>
        <taxon>Eukaryota</taxon>
        <taxon>Viridiplantae</taxon>
        <taxon>Streptophyta</taxon>
        <taxon>Embryophyta</taxon>
        <taxon>Tracheophyta</taxon>
        <taxon>Spermatophyta</taxon>
        <taxon>Magnoliopsida</taxon>
        <taxon>eudicotyledons</taxon>
        <taxon>Gunneridae</taxon>
        <taxon>Pentapetalae</taxon>
        <taxon>asterids</taxon>
        <taxon>lamiids</taxon>
        <taxon>Lamiales</taxon>
        <taxon>Lamiaceae</taxon>
        <taxon>Nepetoideae</taxon>
        <taxon>Mentheae</taxon>
        <taxon>Salviinae</taxon>
        <taxon>Salvia</taxon>
        <taxon>Salvia subgen. Calosphace</taxon>
    </lineage>
</organism>
<evidence type="ECO:0000256" key="1">
    <source>
        <dbReference type="ARBA" id="ARBA00022729"/>
    </source>
</evidence>
<evidence type="ECO:0000256" key="2">
    <source>
        <dbReference type="ARBA" id="ARBA00023157"/>
    </source>
</evidence>
<dbReference type="Proteomes" id="UP001567538">
    <property type="component" value="Unassembled WGS sequence"/>
</dbReference>
<dbReference type="Pfam" id="PF00954">
    <property type="entry name" value="S_locus_glycop"/>
    <property type="match status" value="1"/>
</dbReference>
<dbReference type="InterPro" id="IPR003609">
    <property type="entry name" value="Pan_app"/>
</dbReference>
<dbReference type="InterPro" id="IPR036426">
    <property type="entry name" value="Bulb-type_lectin_dom_sf"/>
</dbReference>
<keyword evidence="1" id="KW-0732">Signal</keyword>
<comment type="caution">
    <text evidence="6">The sequence shown here is derived from an EMBL/GenBank/DDBJ whole genome shotgun (WGS) entry which is preliminary data.</text>
</comment>
<dbReference type="Pfam" id="PF08276">
    <property type="entry name" value="PAN_2"/>
    <property type="match status" value="1"/>
</dbReference>
<evidence type="ECO:0000313" key="7">
    <source>
        <dbReference type="Proteomes" id="UP001567538"/>
    </source>
</evidence>
<evidence type="ECO:0000256" key="4">
    <source>
        <dbReference type="SAM" id="Phobius"/>
    </source>
</evidence>
<dbReference type="PROSITE" id="PS50948">
    <property type="entry name" value="PAN"/>
    <property type="match status" value="1"/>
</dbReference>